<reference evidence="1 2" key="1">
    <citation type="journal article" date="2016" name="Nat. Commun.">
        <title>Thousands of microbial genomes shed light on interconnected biogeochemical processes in an aquifer system.</title>
        <authorList>
            <person name="Anantharaman K."/>
            <person name="Brown C.T."/>
            <person name="Hug L.A."/>
            <person name="Sharon I."/>
            <person name="Castelle C.J."/>
            <person name="Probst A.J."/>
            <person name="Thomas B.C."/>
            <person name="Singh A."/>
            <person name="Wilkins M.J."/>
            <person name="Karaoz U."/>
            <person name="Brodie E.L."/>
            <person name="Williams K.H."/>
            <person name="Hubbard S.S."/>
            <person name="Banfield J.F."/>
        </authorList>
    </citation>
    <scope>NUCLEOTIDE SEQUENCE [LARGE SCALE GENOMIC DNA]</scope>
</reference>
<gene>
    <name evidence="1" type="ORF">A3G45_01815</name>
</gene>
<comment type="caution">
    <text evidence="1">The sequence shown here is derived from an EMBL/GenBank/DDBJ whole genome shotgun (WGS) entry which is preliminary data.</text>
</comment>
<evidence type="ECO:0000313" key="1">
    <source>
        <dbReference type="EMBL" id="OGZ76493.1"/>
    </source>
</evidence>
<evidence type="ECO:0000313" key="2">
    <source>
        <dbReference type="Proteomes" id="UP000178632"/>
    </source>
</evidence>
<dbReference type="Proteomes" id="UP000178632">
    <property type="component" value="Unassembled WGS sequence"/>
</dbReference>
<proteinExistence type="predicted"/>
<protein>
    <submittedName>
        <fullName evidence="1">Uncharacterized protein</fullName>
    </submittedName>
</protein>
<accession>A0A1G2IP72</accession>
<organism evidence="1 2">
    <name type="scientific">Candidatus Staskawiczbacteria bacterium RIFCSPLOWO2_12_FULL_37_15</name>
    <dbReference type="NCBI Taxonomy" id="1802218"/>
    <lineage>
        <taxon>Bacteria</taxon>
        <taxon>Candidatus Staskawicziibacteriota</taxon>
    </lineage>
</organism>
<dbReference type="AlphaFoldDB" id="A0A1G2IP72"/>
<name>A0A1G2IP72_9BACT</name>
<dbReference type="EMBL" id="MHPE01000033">
    <property type="protein sequence ID" value="OGZ76493.1"/>
    <property type="molecule type" value="Genomic_DNA"/>
</dbReference>
<sequence length="83" mass="9452">MFSAQTRRTVMKLRQLPRDTMFVVSHPEESSPIYHMGIDGEARKVLGSWCGHRTANLTKKENDAFTADMEVQPVFITASHFPD</sequence>